<dbReference type="InterPro" id="IPR004045">
    <property type="entry name" value="Glutathione_S-Trfase_N"/>
</dbReference>
<name>A0A182PZ25_9DIPT</name>
<evidence type="ECO:0000313" key="9">
    <source>
        <dbReference type="EnsemblMetazoa" id="AEPI015093-PA"/>
    </source>
</evidence>
<dbReference type="Gene3D" id="1.20.1050.10">
    <property type="match status" value="1"/>
</dbReference>
<dbReference type="GO" id="GO:0006749">
    <property type="term" value="P:glutathione metabolic process"/>
    <property type="evidence" value="ECO:0007669"/>
    <property type="project" value="TreeGrafter"/>
</dbReference>
<dbReference type="InterPro" id="IPR040079">
    <property type="entry name" value="Glutathione_S-Trfase"/>
</dbReference>
<dbReference type="Proteomes" id="UP000075885">
    <property type="component" value="Unassembled WGS sequence"/>
</dbReference>
<dbReference type="PROSITE" id="PS50405">
    <property type="entry name" value="GST_CTER"/>
    <property type="match status" value="1"/>
</dbReference>
<keyword evidence="10" id="KW-1185">Reference proteome</keyword>
<dbReference type="PROSITE" id="PS50404">
    <property type="entry name" value="GST_NTER"/>
    <property type="match status" value="1"/>
</dbReference>
<evidence type="ECO:0000313" key="10">
    <source>
        <dbReference type="Proteomes" id="UP000075885"/>
    </source>
</evidence>
<keyword evidence="4" id="KW-0808">Transferase</keyword>
<dbReference type="FunFam" id="1.20.1050.10:FF:000007">
    <property type="entry name" value="Glutathione S-transferase 1-1"/>
    <property type="match status" value="1"/>
</dbReference>
<organism evidence="9 10">
    <name type="scientific">Anopheles epiroticus</name>
    <dbReference type="NCBI Taxonomy" id="199890"/>
    <lineage>
        <taxon>Eukaryota</taxon>
        <taxon>Metazoa</taxon>
        <taxon>Ecdysozoa</taxon>
        <taxon>Arthropoda</taxon>
        <taxon>Hexapoda</taxon>
        <taxon>Insecta</taxon>
        <taxon>Pterygota</taxon>
        <taxon>Neoptera</taxon>
        <taxon>Endopterygota</taxon>
        <taxon>Diptera</taxon>
        <taxon>Nematocera</taxon>
        <taxon>Culicoidea</taxon>
        <taxon>Culicidae</taxon>
        <taxon>Anophelinae</taxon>
        <taxon>Anopheles</taxon>
    </lineage>
</organism>
<proteinExistence type="inferred from homology"/>
<dbReference type="InterPro" id="IPR036282">
    <property type="entry name" value="Glutathione-S-Trfase_C_sf"/>
</dbReference>
<evidence type="ECO:0000256" key="2">
    <source>
        <dbReference type="ARBA" id="ARBA00011738"/>
    </source>
</evidence>
<dbReference type="SUPFAM" id="SSF47616">
    <property type="entry name" value="GST C-terminal domain-like"/>
    <property type="match status" value="1"/>
</dbReference>
<dbReference type="AlphaFoldDB" id="A0A182PZ25"/>
<feature type="domain" description="GST C-terminal" evidence="8">
    <location>
        <begin position="85"/>
        <end position="205"/>
    </location>
</feature>
<accession>A0A182PZ25</accession>
<dbReference type="STRING" id="199890.A0A182PZ25"/>
<dbReference type="VEuPathDB" id="VectorBase:AEPI015093"/>
<dbReference type="SUPFAM" id="SSF52833">
    <property type="entry name" value="Thioredoxin-like"/>
    <property type="match status" value="1"/>
</dbReference>
<dbReference type="PANTHER" id="PTHR43969">
    <property type="entry name" value="GLUTATHIONE S TRANSFERASE D10, ISOFORM A-RELATED"/>
    <property type="match status" value="1"/>
</dbReference>
<comment type="similarity">
    <text evidence="1">Belongs to the GST superfamily. Theta family.</text>
</comment>
<dbReference type="Gene3D" id="3.40.30.10">
    <property type="entry name" value="Glutaredoxin"/>
    <property type="match status" value="1"/>
</dbReference>
<dbReference type="SFLD" id="SFLDG01153">
    <property type="entry name" value="Main.4:_Theta-like"/>
    <property type="match status" value="1"/>
</dbReference>
<dbReference type="InterPro" id="IPR036249">
    <property type="entry name" value="Thioredoxin-like_sf"/>
</dbReference>
<dbReference type="EnsemblMetazoa" id="AEPI015093-RA">
    <property type="protein sequence ID" value="AEPI015093-PA"/>
    <property type="gene ID" value="AEPI015093"/>
</dbReference>
<comment type="subunit">
    <text evidence="2">Homodimer.</text>
</comment>
<dbReference type="Pfam" id="PF13410">
    <property type="entry name" value="GST_C_2"/>
    <property type="match status" value="1"/>
</dbReference>
<reference evidence="9" key="2">
    <citation type="submission" date="2020-05" db="UniProtKB">
        <authorList>
            <consortium name="EnsemblMetazoa"/>
        </authorList>
    </citation>
    <scope>IDENTIFICATION</scope>
    <source>
        <strain evidence="9">Epiroticus2</strain>
    </source>
</reference>
<feature type="domain" description="GST N-terminal" evidence="7">
    <location>
        <begin position="1"/>
        <end position="79"/>
    </location>
</feature>
<evidence type="ECO:0000259" key="8">
    <source>
        <dbReference type="PROSITE" id="PS50405"/>
    </source>
</evidence>
<evidence type="ECO:0000256" key="5">
    <source>
        <dbReference type="ARBA" id="ARBA00041523"/>
    </source>
</evidence>
<dbReference type="SFLD" id="SFLDS00019">
    <property type="entry name" value="Glutathione_Transferase_(cytos"/>
    <property type="match status" value="1"/>
</dbReference>
<protein>
    <recommendedName>
        <fullName evidence="3">glutathione transferase</fullName>
        <ecNumber evidence="3">2.5.1.18</ecNumber>
    </recommendedName>
    <alternativeName>
        <fullName evidence="5">GST class-theta</fullName>
    </alternativeName>
</protein>
<sequence length="212" mass="24414">MDYYYNLVSPPSQVAILVAKKLNIKLNLKKTNIYDPAEMEALSKINPHQTLPMLVDSGTIVFESHAIVLYLVETYAKDDALYPKDAKVRCAVNQCLFFDVGTLYKQIYENIHVQMQNRQPSEKQTLRLKRATDVLEGLLTERSYTGADQLTVADICLLVTVSALKLWLGYDLKPYPRINKWFRRVTDEIPDCDKFQREVEKATRAYVASRKC</sequence>
<dbReference type="SFLD" id="SFLDG00358">
    <property type="entry name" value="Main_(cytGST)"/>
    <property type="match status" value="1"/>
</dbReference>
<evidence type="ECO:0000259" key="7">
    <source>
        <dbReference type="PROSITE" id="PS50404"/>
    </source>
</evidence>
<dbReference type="InterPro" id="IPR010987">
    <property type="entry name" value="Glutathione-S-Trfase_C-like"/>
</dbReference>
<dbReference type="GO" id="GO:0004364">
    <property type="term" value="F:glutathione transferase activity"/>
    <property type="evidence" value="ECO:0007669"/>
    <property type="project" value="UniProtKB-EC"/>
</dbReference>
<reference evidence="10" key="1">
    <citation type="submission" date="2013-03" db="EMBL/GenBank/DDBJ databases">
        <title>The Genome Sequence of Anopheles epiroticus epiroticus2.</title>
        <authorList>
            <consortium name="The Broad Institute Genomics Platform"/>
            <person name="Neafsey D.E."/>
            <person name="Howell P."/>
            <person name="Walker B."/>
            <person name="Young S.K."/>
            <person name="Zeng Q."/>
            <person name="Gargeya S."/>
            <person name="Fitzgerald M."/>
            <person name="Haas B."/>
            <person name="Abouelleil A."/>
            <person name="Allen A.W."/>
            <person name="Alvarado L."/>
            <person name="Arachchi H.M."/>
            <person name="Berlin A.M."/>
            <person name="Chapman S.B."/>
            <person name="Gainer-Dewar J."/>
            <person name="Goldberg J."/>
            <person name="Griggs A."/>
            <person name="Gujja S."/>
            <person name="Hansen M."/>
            <person name="Howarth C."/>
            <person name="Imamovic A."/>
            <person name="Ireland A."/>
            <person name="Larimer J."/>
            <person name="McCowan C."/>
            <person name="Murphy C."/>
            <person name="Pearson M."/>
            <person name="Poon T.W."/>
            <person name="Priest M."/>
            <person name="Roberts A."/>
            <person name="Saif S."/>
            <person name="Shea T."/>
            <person name="Sisk P."/>
            <person name="Sykes S."/>
            <person name="Wortman J."/>
            <person name="Nusbaum C."/>
            <person name="Birren B."/>
        </authorList>
    </citation>
    <scope>NUCLEOTIDE SEQUENCE [LARGE SCALE GENOMIC DNA]</scope>
    <source>
        <strain evidence="10">Epiroticus2</strain>
    </source>
</reference>
<dbReference type="PANTHER" id="PTHR43969:SF9">
    <property type="entry name" value="GLUTATHIONE S TRANSFERASE D10, ISOFORM A-RELATED"/>
    <property type="match status" value="1"/>
</dbReference>
<dbReference type="CDD" id="cd03177">
    <property type="entry name" value="GST_C_Delta_Epsilon"/>
    <property type="match status" value="1"/>
</dbReference>
<comment type="catalytic activity">
    <reaction evidence="6">
        <text>RX + glutathione = an S-substituted glutathione + a halide anion + H(+)</text>
        <dbReference type="Rhea" id="RHEA:16437"/>
        <dbReference type="ChEBI" id="CHEBI:15378"/>
        <dbReference type="ChEBI" id="CHEBI:16042"/>
        <dbReference type="ChEBI" id="CHEBI:17792"/>
        <dbReference type="ChEBI" id="CHEBI:57925"/>
        <dbReference type="ChEBI" id="CHEBI:90779"/>
        <dbReference type="EC" id="2.5.1.18"/>
    </reaction>
</comment>
<dbReference type="EC" id="2.5.1.18" evidence="3"/>
<evidence type="ECO:0000256" key="3">
    <source>
        <dbReference type="ARBA" id="ARBA00012452"/>
    </source>
</evidence>
<dbReference type="Pfam" id="PF13417">
    <property type="entry name" value="GST_N_3"/>
    <property type="match status" value="1"/>
</dbReference>
<evidence type="ECO:0000256" key="6">
    <source>
        <dbReference type="ARBA" id="ARBA00047960"/>
    </source>
</evidence>
<evidence type="ECO:0000256" key="4">
    <source>
        <dbReference type="ARBA" id="ARBA00022679"/>
    </source>
</evidence>
<evidence type="ECO:0000256" key="1">
    <source>
        <dbReference type="ARBA" id="ARBA00009899"/>
    </source>
</evidence>